<dbReference type="GO" id="GO:0016829">
    <property type="term" value="F:lyase activity"/>
    <property type="evidence" value="ECO:0007669"/>
    <property type="project" value="UniProtKB-KW"/>
</dbReference>
<dbReference type="Gene3D" id="3.90.1680.10">
    <property type="entry name" value="SOS response associated peptidase-like"/>
    <property type="match status" value="1"/>
</dbReference>
<dbReference type="EC" id="3.4.-.-" evidence="8"/>
<gene>
    <name evidence="10" type="ORF">DYU05_06090</name>
</gene>
<evidence type="ECO:0000256" key="7">
    <source>
        <dbReference type="ARBA" id="ARBA00023239"/>
    </source>
</evidence>
<reference evidence="10 11" key="1">
    <citation type="submission" date="2018-08" db="EMBL/GenBank/DDBJ databases">
        <title>Mucilaginibacter terrae sp. nov., isolated from manganese diggings.</title>
        <authorList>
            <person name="Huang Y."/>
            <person name="Zhou Z."/>
        </authorList>
    </citation>
    <scope>NUCLEOTIDE SEQUENCE [LARGE SCALE GENOMIC DNA]</scope>
    <source>
        <strain evidence="10 11">ZH6</strain>
    </source>
</reference>
<evidence type="ECO:0000256" key="1">
    <source>
        <dbReference type="ARBA" id="ARBA00008136"/>
    </source>
</evidence>
<dbReference type="AlphaFoldDB" id="A0A3E2NVX4"/>
<dbReference type="EMBL" id="QWDE01000001">
    <property type="protein sequence ID" value="RFZ85168.1"/>
    <property type="molecule type" value="Genomic_DNA"/>
</dbReference>
<comment type="similarity">
    <text evidence="1 8">Belongs to the SOS response-associated peptidase family.</text>
</comment>
<dbReference type="GO" id="GO:0008233">
    <property type="term" value="F:peptidase activity"/>
    <property type="evidence" value="ECO:0007669"/>
    <property type="project" value="UniProtKB-KW"/>
</dbReference>
<evidence type="ECO:0000256" key="4">
    <source>
        <dbReference type="ARBA" id="ARBA00022801"/>
    </source>
</evidence>
<dbReference type="Proteomes" id="UP000260823">
    <property type="component" value="Unassembled WGS sequence"/>
</dbReference>
<proteinExistence type="inferred from homology"/>
<protein>
    <recommendedName>
        <fullName evidence="8">Abasic site processing protein</fullName>
        <ecNumber evidence="8">3.4.-.-</ecNumber>
    </recommendedName>
</protein>
<keyword evidence="4 8" id="KW-0378">Hydrolase</keyword>
<evidence type="ECO:0000256" key="8">
    <source>
        <dbReference type="RuleBase" id="RU364100"/>
    </source>
</evidence>
<dbReference type="PANTHER" id="PTHR13604:SF0">
    <property type="entry name" value="ABASIC SITE PROCESSING PROTEIN HMCES"/>
    <property type="match status" value="1"/>
</dbReference>
<keyword evidence="9" id="KW-0732">Signal</keyword>
<evidence type="ECO:0000256" key="2">
    <source>
        <dbReference type="ARBA" id="ARBA00022670"/>
    </source>
</evidence>
<dbReference type="GO" id="GO:0006508">
    <property type="term" value="P:proteolysis"/>
    <property type="evidence" value="ECO:0007669"/>
    <property type="project" value="UniProtKB-KW"/>
</dbReference>
<dbReference type="InterPro" id="IPR003738">
    <property type="entry name" value="SRAP"/>
</dbReference>
<keyword evidence="3" id="KW-0227">DNA damage</keyword>
<sequence length="235" mass="27228">MCARFVLAAAEKVILAAYAAEMEAEYKQNWNIAVTNESFVITADKPHAIQSMHFGIIPWTSQTGKLEKQTFNSKTRNLLTSKIWRPLFEQHKRCLVLSTGFYEWKKIPNETSREDREPYLFTLKDRPLYAYAGLWSQWRDPETKEPYRTFSIVTTESNDLVGEVHDKHRMPVILSKENEDLWLSKDISPSALLNICVPFPDELMNRVRVSKRINAVNKKKVPNNDEGLILPENSL</sequence>
<dbReference type="GO" id="GO:0003697">
    <property type="term" value="F:single-stranded DNA binding"/>
    <property type="evidence" value="ECO:0007669"/>
    <property type="project" value="InterPro"/>
</dbReference>
<dbReference type="Pfam" id="PF02586">
    <property type="entry name" value="SRAP"/>
    <property type="match status" value="1"/>
</dbReference>
<dbReference type="RefSeq" id="WP_117382069.1">
    <property type="nucleotide sequence ID" value="NZ_QWDE01000001.1"/>
</dbReference>
<evidence type="ECO:0000313" key="10">
    <source>
        <dbReference type="EMBL" id="RFZ85168.1"/>
    </source>
</evidence>
<keyword evidence="2 8" id="KW-0645">Protease</keyword>
<dbReference type="SUPFAM" id="SSF143081">
    <property type="entry name" value="BB1717-like"/>
    <property type="match status" value="1"/>
</dbReference>
<evidence type="ECO:0000313" key="11">
    <source>
        <dbReference type="Proteomes" id="UP000260823"/>
    </source>
</evidence>
<feature type="signal peptide" evidence="9">
    <location>
        <begin position="1"/>
        <end position="19"/>
    </location>
</feature>
<dbReference type="PANTHER" id="PTHR13604">
    <property type="entry name" value="DC12-RELATED"/>
    <property type="match status" value="1"/>
</dbReference>
<dbReference type="GO" id="GO:0106300">
    <property type="term" value="P:protein-DNA covalent cross-linking repair"/>
    <property type="evidence" value="ECO:0007669"/>
    <property type="project" value="InterPro"/>
</dbReference>
<keyword evidence="6" id="KW-0238">DNA-binding</keyword>
<evidence type="ECO:0000256" key="5">
    <source>
        <dbReference type="ARBA" id="ARBA00023124"/>
    </source>
</evidence>
<accession>A0A3E2NVX4</accession>
<keyword evidence="7" id="KW-0456">Lyase</keyword>
<evidence type="ECO:0000256" key="6">
    <source>
        <dbReference type="ARBA" id="ARBA00023125"/>
    </source>
</evidence>
<organism evidence="10 11">
    <name type="scientific">Mucilaginibacter terrenus</name>
    <dbReference type="NCBI Taxonomy" id="2482727"/>
    <lineage>
        <taxon>Bacteria</taxon>
        <taxon>Pseudomonadati</taxon>
        <taxon>Bacteroidota</taxon>
        <taxon>Sphingobacteriia</taxon>
        <taxon>Sphingobacteriales</taxon>
        <taxon>Sphingobacteriaceae</taxon>
        <taxon>Mucilaginibacter</taxon>
    </lineage>
</organism>
<feature type="chain" id="PRO_5017714561" description="Abasic site processing protein" evidence="9">
    <location>
        <begin position="20"/>
        <end position="235"/>
    </location>
</feature>
<dbReference type="OrthoDB" id="9782620at2"/>
<comment type="caution">
    <text evidence="10">The sequence shown here is derived from an EMBL/GenBank/DDBJ whole genome shotgun (WGS) entry which is preliminary data.</text>
</comment>
<evidence type="ECO:0000256" key="9">
    <source>
        <dbReference type="SAM" id="SignalP"/>
    </source>
</evidence>
<name>A0A3E2NVX4_9SPHI</name>
<evidence type="ECO:0000256" key="3">
    <source>
        <dbReference type="ARBA" id="ARBA00022763"/>
    </source>
</evidence>
<keyword evidence="11" id="KW-1185">Reference proteome</keyword>
<keyword evidence="5" id="KW-0190">Covalent protein-DNA linkage</keyword>
<dbReference type="InterPro" id="IPR036590">
    <property type="entry name" value="SRAP-like"/>
</dbReference>